<gene>
    <name evidence="1" type="ORF">CLUP02_14032</name>
</gene>
<organism evidence="1 2">
    <name type="scientific">Colletotrichum lupini</name>
    <dbReference type="NCBI Taxonomy" id="145971"/>
    <lineage>
        <taxon>Eukaryota</taxon>
        <taxon>Fungi</taxon>
        <taxon>Dikarya</taxon>
        <taxon>Ascomycota</taxon>
        <taxon>Pezizomycotina</taxon>
        <taxon>Sordariomycetes</taxon>
        <taxon>Hypocreomycetidae</taxon>
        <taxon>Glomerellales</taxon>
        <taxon>Glomerellaceae</taxon>
        <taxon>Colletotrichum</taxon>
        <taxon>Colletotrichum acutatum species complex</taxon>
    </lineage>
</organism>
<sequence length="100" mass="11478">MSQYGKLLEYILQSMSNPLQTGVRHVFQLMSWWGFLGDEVLLCQHIGALQPLAKARVASISTRMNHSQQITRLAICRIAWCLDIPTQATDLQTTDQRMFR</sequence>
<dbReference type="Proteomes" id="UP000830671">
    <property type="component" value="Chromosome 7"/>
</dbReference>
<accession>A0A9Q8WMP5</accession>
<evidence type="ECO:0000313" key="1">
    <source>
        <dbReference type="EMBL" id="UQC88507.1"/>
    </source>
</evidence>
<dbReference type="AlphaFoldDB" id="A0A9Q8WMP5"/>
<proteinExistence type="predicted"/>
<reference evidence="1" key="1">
    <citation type="journal article" date="2021" name="Mol. Plant Microbe Interact.">
        <title>Complete Genome Sequence of the Plant-Pathogenic Fungus Colletotrichum lupini.</title>
        <authorList>
            <person name="Baroncelli R."/>
            <person name="Pensec F."/>
            <person name="Da Lio D."/>
            <person name="Boufleur T."/>
            <person name="Vicente I."/>
            <person name="Sarrocco S."/>
            <person name="Picot A."/>
            <person name="Baraldi E."/>
            <person name="Sukno S."/>
            <person name="Thon M."/>
            <person name="Le Floch G."/>
        </authorList>
    </citation>
    <scope>NUCLEOTIDE SEQUENCE</scope>
    <source>
        <strain evidence="1">IMI 504893</strain>
    </source>
</reference>
<keyword evidence="2" id="KW-1185">Reference proteome</keyword>
<dbReference type="RefSeq" id="XP_049150111.1">
    <property type="nucleotide sequence ID" value="XM_049292965.1"/>
</dbReference>
<evidence type="ECO:0000313" key="2">
    <source>
        <dbReference type="Proteomes" id="UP000830671"/>
    </source>
</evidence>
<protein>
    <submittedName>
        <fullName evidence="1">Uncharacterized protein</fullName>
    </submittedName>
</protein>
<dbReference type="GeneID" id="73347975"/>
<name>A0A9Q8WMP5_9PEZI</name>
<dbReference type="KEGG" id="clup:CLUP02_14032"/>
<dbReference type="EMBL" id="CP019479">
    <property type="protein sequence ID" value="UQC88507.1"/>
    <property type="molecule type" value="Genomic_DNA"/>
</dbReference>